<name>A0A1A7C3V3_9BURK</name>
<dbReference type="EMBL" id="LOCQ01000045">
    <property type="protein sequence ID" value="OBV40631.1"/>
    <property type="molecule type" value="Genomic_DNA"/>
</dbReference>
<dbReference type="AlphaFoldDB" id="A0A1A7C3V3"/>
<reference evidence="2 3" key="1">
    <citation type="submission" date="2016-04" db="EMBL/GenBank/DDBJ databases">
        <title>Draft genome sequence of Janthinobacterium psychrotolerans sp. nov., isolated from freshwater sediments in Denmark.</title>
        <authorList>
            <person name="Gong X."/>
            <person name="Skrivergaard S."/>
            <person name="Korsgaard B.S."/>
            <person name="Schreiber L."/>
            <person name="Marshall I.P."/>
            <person name="Finster K."/>
            <person name="Schramm A."/>
        </authorList>
    </citation>
    <scope>NUCLEOTIDE SEQUENCE [LARGE SCALE GENOMIC DNA]</scope>
    <source>
        <strain evidence="2 3">S3-2</strain>
    </source>
</reference>
<evidence type="ECO:0008006" key="4">
    <source>
        <dbReference type="Google" id="ProtNLM"/>
    </source>
</evidence>
<dbReference type="Proteomes" id="UP000092713">
    <property type="component" value="Unassembled WGS sequence"/>
</dbReference>
<comment type="caution">
    <text evidence="2">The sequence shown here is derived from an EMBL/GenBank/DDBJ whole genome shotgun (WGS) entry which is preliminary data.</text>
</comment>
<dbReference type="STRING" id="1747903.ASR47_101821"/>
<feature type="signal peptide" evidence="1">
    <location>
        <begin position="1"/>
        <end position="20"/>
    </location>
</feature>
<organism evidence="2 3">
    <name type="scientific">Janthinobacterium psychrotolerans</name>
    <dbReference type="NCBI Taxonomy" id="1747903"/>
    <lineage>
        <taxon>Bacteria</taxon>
        <taxon>Pseudomonadati</taxon>
        <taxon>Pseudomonadota</taxon>
        <taxon>Betaproteobacteria</taxon>
        <taxon>Burkholderiales</taxon>
        <taxon>Oxalobacteraceae</taxon>
        <taxon>Janthinobacterium</taxon>
    </lineage>
</organism>
<gene>
    <name evidence="2" type="ORF">ASR47_101821</name>
</gene>
<feature type="chain" id="PRO_5008355740" description="Lipoprotein" evidence="1">
    <location>
        <begin position="21"/>
        <end position="183"/>
    </location>
</feature>
<dbReference type="PROSITE" id="PS51257">
    <property type="entry name" value="PROKAR_LIPOPROTEIN"/>
    <property type="match status" value="1"/>
</dbReference>
<proteinExistence type="predicted"/>
<accession>A0A1A7C3V3</accession>
<keyword evidence="3" id="KW-1185">Reference proteome</keyword>
<evidence type="ECO:0000313" key="3">
    <source>
        <dbReference type="Proteomes" id="UP000092713"/>
    </source>
</evidence>
<dbReference type="RefSeq" id="WP_174551157.1">
    <property type="nucleotide sequence ID" value="NZ_LOCQ01000045.1"/>
</dbReference>
<keyword evidence="1" id="KW-0732">Signal</keyword>
<evidence type="ECO:0000256" key="1">
    <source>
        <dbReference type="SAM" id="SignalP"/>
    </source>
</evidence>
<evidence type="ECO:0000313" key="2">
    <source>
        <dbReference type="EMBL" id="OBV40631.1"/>
    </source>
</evidence>
<sequence length="183" mass="19043">MRRPLAAMLLLSGLAGCATMTGSTEQMVLVQTILDNRQLAGAGCILSNDMGKWFVTTPGRIMIRKSREPLKVDCKKSGSPAVVMDDSFDATVNGGSAWSNVIFTLGVGYFVDRDTGAAYDYPSTLTVIMQDPARLARPAPAPAALAAPAMATPPAAQPSAVVMPPAAPAAKPVLSPVPDPVVY</sequence>
<protein>
    <recommendedName>
        <fullName evidence="4">Lipoprotein</fullName>
    </recommendedName>
</protein>